<feature type="compositionally biased region" description="Basic and acidic residues" evidence="3">
    <location>
        <begin position="400"/>
        <end position="417"/>
    </location>
</feature>
<dbReference type="EMBL" id="OZ019899">
    <property type="protein sequence ID" value="CAK9232389.1"/>
    <property type="molecule type" value="Genomic_DNA"/>
</dbReference>
<feature type="compositionally biased region" description="Acidic residues" evidence="3">
    <location>
        <begin position="263"/>
        <end position="276"/>
    </location>
</feature>
<feature type="region of interest" description="Disordered" evidence="3">
    <location>
        <begin position="530"/>
        <end position="551"/>
    </location>
</feature>
<feature type="domain" description="BTB" evidence="4">
    <location>
        <begin position="66"/>
        <end position="131"/>
    </location>
</feature>
<evidence type="ECO:0000259" key="4">
    <source>
        <dbReference type="PROSITE" id="PS50097"/>
    </source>
</evidence>
<dbReference type="SUPFAM" id="SSF54695">
    <property type="entry name" value="POZ domain"/>
    <property type="match status" value="1"/>
</dbReference>
<gene>
    <name evidence="5" type="ORF">CSSPTR1EN2_LOCUS21233</name>
</gene>
<dbReference type="Pfam" id="PF00651">
    <property type="entry name" value="BTB"/>
    <property type="match status" value="1"/>
</dbReference>
<evidence type="ECO:0000313" key="6">
    <source>
        <dbReference type="Proteomes" id="UP001497512"/>
    </source>
</evidence>
<dbReference type="SMART" id="SM00225">
    <property type="entry name" value="BTB"/>
    <property type="match status" value="1"/>
</dbReference>
<dbReference type="Proteomes" id="UP001497512">
    <property type="component" value="Chromosome 7"/>
</dbReference>
<dbReference type="InterPro" id="IPR044784">
    <property type="entry name" value="At1g01640-like"/>
</dbReference>
<evidence type="ECO:0000313" key="5">
    <source>
        <dbReference type="EMBL" id="CAK9232389.1"/>
    </source>
</evidence>
<reference evidence="5" key="1">
    <citation type="submission" date="2024-02" db="EMBL/GenBank/DDBJ databases">
        <authorList>
            <consortium name="ELIXIR-Norway"/>
            <consortium name="Elixir Norway"/>
        </authorList>
    </citation>
    <scope>NUCLEOTIDE SEQUENCE</scope>
</reference>
<dbReference type="CDD" id="cd18186">
    <property type="entry name" value="BTB_POZ_ZBTB_KLHL-like"/>
    <property type="match status" value="1"/>
</dbReference>
<dbReference type="InterPro" id="IPR011333">
    <property type="entry name" value="SKP1/BTB/POZ_sf"/>
</dbReference>
<dbReference type="PANTHER" id="PTHR47274">
    <property type="entry name" value="BTB/POZ DOMAIN CONTAINING PROTEIN, EXPRESSED-RELATED"/>
    <property type="match status" value="1"/>
</dbReference>
<protein>
    <recommendedName>
        <fullName evidence="4">BTB domain-containing protein</fullName>
    </recommendedName>
</protein>
<sequence length="551" mass="60784">MTMPTQEATTSVHLLNKKRSTRISAASSDSVQSLKAQVKRLEKQREFLTLWKADVLNGFNLEASYVDVKLQACDGTPVFAHKAVLAARSEEFDAIFQADTNAKEIEIPEMAGEELKAFVSFFYTGSLPINVIAEYMTTFLHVAEKYKVHYLAAVCEDVLVSKLSRDNAITTFDIAKKYCSSDVKEAVLKKALKMGEISTYGEYKLYTQKDPGLLLEFYEQLSERIGPLLAKRRRITPENGAGDHDVNNTLTFYDKGTGKSDSGDDEVEDDQKGDDDDMRHDGENEFSLGSTVPPNGSSPFGSGGNSGRVVFWHGGPPIPPQHGGTITGDGYDKGATYVPSHRPAFDNQIVSGPPYGVPPFMPPVYPSSPLLRGGFPGAGTGAVVSMEVGPVVGEDLVQEPKGKRIPSDGQTKLEGKRGQNWTNSEVEALVALRGEMHDEFVRNKQKQGVNTWNKLHIRMQAMCRGFHKTANACKKKYSILYNEYKKDRECLKENGDIEASGTPGTRSKKCAYFDQMDMWHLKRLENKVGLAGGTADSPCTSTEDMEIKEEE</sequence>
<comment type="pathway">
    <text evidence="2">Protein modification; protein ubiquitination.</text>
</comment>
<comment type="function">
    <text evidence="1">May act as a substrate-specific adapter of an E3 ubiquitin-protein ligase complex (CUL3-RBX1-BTB) which mediates the ubiquitination and subsequent proteasomal degradation of target proteins.</text>
</comment>
<dbReference type="Gene3D" id="1.10.10.60">
    <property type="entry name" value="Homeodomain-like"/>
    <property type="match status" value="1"/>
</dbReference>
<dbReference type="InterPro" id="IPR000210">
    <property type="entry name" value="BTB/POZ_dom"/>
</dbReference>
<dbReference type="PROSITE" id="PS50097">
    <property type="entry name" value="BTB"/>
    <property type="match status" value="1"/>
</dbReference>
<dbReference type="Gene3D" id="3.30.710.10">
    <property type="entry name" value="Potassium Channel Kv1.1, Chain A"/>
    <property type="match status" value="1"/>
</dbReference>
<evidence type="ECO:0000256" key="3">
    <source>
        <dbReference type="SAM" id="MobiDB-lite"/>
    </source>
</evidence>
<organism evidence="5 6">
    <name type="scientific">Sphagnum troendelagicum</name>
    <dbReference type="NCBI Taxonomy" id="128251"/>
    <lineage>
        <taxon>Eukaryota</taxon>
        <taxon>Viridiplantae</taxon>
        <taxon>Streptophyta</taxon>
        <taxon>Embryophyta</taxon>
        <taxon>Bryophyta</taxon>
        <taxon>Sphagnophytina</taxon>
        <taxon>Sphagnopsida</taxon>
        <taxon>Sphagnales</taxon>
        <taxon>Sphagnaceae</taxon>
        <taxon>Sphagnum</taxon>
    </lineage>
</organism>
<name>A0ABP0UXD7_9BRYO</name>
<dbReference type="InterPro" id="IPR044822">
    <property type="entry name" value="Myb_DNA-bind_4"/>
</dbReference>
<evidence type="ECO:0000256" key="2">
    <source>
        <dbReference type="ARBA" id="ARBA00004906"/>
    </source>
</evidence>
<dbReference type="Pfam" id="PF13837">
    <property type="entry name" value="Myb_DNA-bind_4"/>
    <property type="match status" value="1"/>
</dbReference>
<dbReference type="PANTHER" id="PTHR47274:SF10">
    <property type="entry name" value="BTB DOMAIN-CONTAINING PROTEIN"/>
    <property type="match status" value="1"/>
</dbReference>
<accession>A0ABP0UXD7</accession>
<feature type="region of interest" description="Disordered" evidence="3">
    <location>
        <begin position="237"/>
        <end position="307"/>
    </location>
</feature>
<proteinExistence type="predicted"/>
<feature type="region of interest" description="Disordered" evidence="3">
    <location>
        <begin position="400"/>
        <end position="419"/>
    </location>
</feature>
<evidence type="ECO:0000256" key="1">
    <source>
        <dbReference type="ARBA" id="ARBA00002668"/>
    </source>
</evidence>
<keyword evidence="6" id="KW-1185">Reference proteome</keyword>